<reference evidence="3" key="1">
    <citation type="journal article" date="2016" name="Front. Microbiol.">
        <title>Genome Sequence of the Piezophilic, Mesophilic Sulfate-Reducing Bacterium Desulfovibrio indicus J2T.</title>
        <authorList>
            <person name="Cao J."/>
            <person name="Maignien L."/>
            <person name="Shao Z."/>
            <person name="Alain K."/>
            <person name="Jebbar M."/>
        </authorList>
    </citation>
    <scope>NUCLEOTIDE SEQUENCE</scope>
    <source>
        <strain evidence="3">DSM 16372</strain>
    </source>
</reference>
<name>A0AAV4ZUI3_9HYPH</name>
<feature type="compositionally biased region" description="Basic residues" evidence="1">
    <location>
        <begin position="53"/>
        <end position="62"/>
    </location>
</feature>
<dbReference type="EMBL" id="BPQO01000030">
    <property type="protein sequence ID" value="GJD91660.1"/>
    <property type="molecule type" value="Genomic_DNA"/>
</dbReference>
<evidence type="ECO:0000256" key="2">
    <source>
        <dbReference type="SAM" id="SignalP"/>
    </source>
</evidence>
<feature type="signal peptide" evidence="2">
    <location>
        <begin position="1"/>
        <end position="20"/>
    </location>
</feature>
<feature type="chain" id="PRO_5043797745" evidence="2">
    <location>
        <begin position="21"/>
        <end position="77"/>
    </location>
</feature>
<proteinExistence type="predicted"/>
<dbReference type="RefSeq" id="WP_066926593.1">
    <property type="nucleotide sequence ID" value="NZ_BPQO01000030.1"/>
</dbReference>
<sequence length="77" mass="8326">MKAFAFAALILVGGYSAVQANEHSGNRGYIQLAQMDSPGDGLDRNAAAEGNGRPRRAYRAPKGKQSTIVKPRRLRAR</sequence>
<evidence type="ECO:0000256" key="1">
    <source>
        <dbReference type="SAM" id="MobiDB-lite"/>
    </source>
</evidence>
<evidence type="ECO:0000313" key="4">
    <source>
        <dbReference type="Proteomes" id="UP001055247"/>
    </source>
</evidence>
<dbReference type="AlphaFoldDB" id="A0AAV4ZUI3"/>
<organism evidence="3 4">
    <name type="scientific">Methylobacterium hispanicum</name>
    <dbReference type="NCBI Taxonomy" id="270350"/>
    <lineage>
        <taxon>Bacteria</taxon>
        <taxon>Pseudomonadati</taxon>
        <taxon>Pseudomonadota</taxon>
        <taxon>Alphaproteobacteria</taxon>
        <taxon>Hyphomicrobiales</taxon>
        <taxon>Methylobacteriaceae</taxon>
        <taxon>Methylobacterium</taxon>
    </lineage>
</organism>
<keyword evidence="2" id="KW-0732">Signal</keyword>
<accession>A0AAV4ZUI3</accession>
<reference evidence="3" key="2">
    <citation type="submission" date="2021-08" db="EMBL/GenBank/DDBJ databases">
        <authorList>
            <person name="Tani A."/>
            <person name="Ola A."/>
            <person name="Ogura Y."/>
            <person name="Katsura K."/>
            <person name="Hayashi T."/>
        </authorList>
    </citation>
    <scope>NUCLEOTIDE SEQUENCE</scope>
    <source>
        <strain evidence="3">DSM 16372</strain>
    </source>
</reference>
<gene>
    <name evidence="3" type="ORF">BHAOGJBA_5208</name>
</gene>
<evidence type="ECO:0000313" key="3">
    <source>
        <dbReference type="EMBL" id="GJD91660.1"/>
    </source>
</evidence>
<keyword evidence="4" id="KW-1185">Reference proteome</keyword>
<comment type="caution">
    <text evidence="3">The sequence shown here is derived from an EMBL/GenBank/DDBJ whole genome shotgun (WGS) entry which is preliminary data.</text>
</comment>
<feature type="region of interest" description="Disordered" evidence="1">
    <location>
        <begin position="40"/>
        <end position="77"/>
    </location>
</feature>
<protein>
    <submittedName>
        <fullName evidence="3">Uncharacterized protein</fullName>
    </submittedName>
</protein>
<dbReference type="Proteomes" id="UP001055247">
    <property type="component" value="Unassembled WGS sequence"/>
</dbReference>